<dbReference type="Proteomes" id="UP001295423">
    <property type="component" value="Unassembled WGS sequence"/>
</dbReference>
<dbReference type="AlphaFoldDB" id="A0AAD2PUD2"/>
<gene>
    <name evidence="1" type="ORF">CYCCA115_LOCUS12201</name>
</gene>
<keyword evidence="2" id="KW-1185">Reference proteome</keyword>
<protein>
    <submittedName>
        <fullName evidence="1">Uncharacterized protein</fullName>
    </submittedName>
</protein>
<dbReference type="PANTHER" id="PTHR38585">
    <property type="entry name" value="TRANSMEMBRANE PROTEIN"/>
    <property type="match status" value="1"/>
</dbReference>
<dbReference type="PANTHER" id="PTHR38585:SF1">
    <property type="entry name" value="TRANSMEMBRANE PROTEIN"/>
    <property type="match status" value="1"/>
</dbReference>
<organism evidence="1 2">
    <name type="scientific">Cylindrotheca closterium</name>
    <dbReference type="NCBI Taxonomy" id="2856"/>
    <lineage>
        <taxon>Eukaryota</taxon>
        <taxon>Sar</taxon>
        <taxon>Stramenopiles</taxon>
        <taxon>Ochrophyta</taxon>
        <taxon>Bacillariophyta</taxon>
        <taxon>Bacillariophyceae</taxon>
        <taxon>Bacillariophycidae</taxon>
        <taxon>Bacillariales</taxon>
        <taxon>Bacillariaceae</taxon>
        <taxon>Cylindrotheca</taxon>
    </lineage>
</organism>
<dbReference type="EMBL" id="CAKOGP040001758">
    <property type="protein sequence ID" value="CAJ1949646.1"/>
    <property type="molecule type" value="Genomic_DNA"/>
</dbReference>
<proteinExistence type="predicted"/>
<comment type="caution">
    <text evidence="1">The sequence shown here is derived from an EMBL/GenBank/DDBJ whole genome shotgun (WGS) entry which is preliminary data.</text>
</comment>
<name>A0AAD2PUD2_9STRA</name>
<accession>A0AAD2PUD2</accession>
<evidence type="ECO:0000313" key="2">
    <source>
        <dbReference type="Proteomes" id="UP001295423"/>
    </source>
</evidence>
<sequence length="336" mass="36669">MSTLVTYSPETALPVVSGCVAFGTTLCLSTLAQKIIGISTANKMVPSLFGMATVCLASMASQRAAICTYDWVNDKRPIQEFIMDPKTRNTLFSPSTASSADCIRIGDHIKIPKHDIRVCAVGLAAFKLLGGRFWAIAPSSFTNLGSFSRWSIPCGERYATTNQRTLIEKMGRRWGCHTCGSRMFFSRLGKNKFVGDHMPPKSVADQMNKSWLRRMNILPKVPFRFYPQCVKCSNTQGSILSKASNELSKKTLLPSWIKAANLEKAGGGRAAHFHGLRFRANHLTGGILAGATVVGATKSEVSKGNKKRFQGATNQAEDIVKSANVQVKELIKSATR</sequence>
<reference evidence="1" key="1">
    <citation type="submission" date="2023-08" db="EMBL/GenBank/DDBJ databases">
        <authorList>
            <person name="Audoor S."/>
            <person name="Bilcke G."/>
        </authorList>
    </citation>
    <scope>NUCLEOTIDE SEQUENCE</scope>
</reference>
<evidence type="ECO:0000313" key="1">
    <source>
        <dbReference type="EMBL" id="CAJ1949646.1"/>
    </source>
</evidence>